<keyword evidence="1" id="KW-1133">Transmembrane helix</keyword>
<reference evidence="3" key="1">
    <citation type="submission" date="2016-11" db="EMBL/GenBank/DDBJ databases">
        <authorList>
            <person name="Varghese N."/>
            <person name="Submissions S."/>
        </authorList>
    </citation>
    <scope>NUCLEOTIDE SEQUENCE [LARGE SCALE GENOMIC DNA]</scope>
    <source>
        <strain evidence="3">DSM 100564</strain>
    </source>
</reference>
<feature type="transmembrane region" description="Helical" evidence="1">
    <location>
        <begin position="313"/>
        <end position="331"/>
    </location>
</feature>
<feature type="transmembrane region" description="Helical" evidence="1">
    <location>
        <begin position="443"/>
        <end position="463"/>
    </location>
</feature>
<keyword evidence="3" id="KW-1185">Reference proteome</keyword>
<dbReference type="STRING" id="1470563.SAMN05444000_1018"/>
<dbReference type="AlphaFoldDB" id="A0A1M6AP90"/>
<dbReference type="Proteomes" id="UP000183982">
    <property type="component" value="Unassembled WGS sequence"/>
</dbReference>
<keyword evidence="1" id="KW-0472">Membrane</keyword>
<organism evidence="2 3">
    <name type="scientific">Shimia gijangensis</name>
    <dbReference type="NCBI Taxonomy" id="1470563"/>
    <lineage>
        <taxon>Bacteria</taxon>
        <taxon>Pseudomonadati</taxon>
        <taxon>Pseudomonadota</taxon>
        <taxon>Alphaproteobacteria</taxon>
        <taxon>Rhodobacterales</taxon>
        <taxon>Roseobacteraceae</taxon>
    </lineage>
</organism>
<proteinExistence type="predicted"/>
<name>A0A1M6AP90_9RHOB</name>
<gene>
    <name evidence="2" type="ORF">SAMN05444000_1018</name>
</gene>
<evidence type="ECO:0008006" key="4">
    <source>
        <dbReference type="Google" id="ProtNLM"/>
    </source>
</evidence>
<keyword evidence="1" id="KW-0812">Transmembrane</keyword>
<evidence type="ECO:0000313" key="3">
    <source>
        <dbReference type="Proteomes" id="UP000183982"/>
    </source>
</evidence>
<dbReference type="RefSeq" id="WP_073248140.1">
    <property type="nucleotide sequence ID" value="NZ_FQZQ01000001.1"/>
</dbReference>
<dbReference type="Gene3D" id="3.40.50.450">
    <property type="match status" value="1"/>
</dbReference>
<protein>
    <recommendedName>
        <fullName evidence="4">SMODS and SLOG-associating 2TM effector domain-containing protein</fullName>
    </recommendedName>
</protein>
<feature type="transmembrane region" description="Helical" evidence="1">
    <location>
        <begin position="288"/>
        <end position="307"/>
    </location>
</feature>
<dbReference type="EMBL" id="FQZQ01000001">
    <property type="protein sequence ID" value="SHI38314.1"/>
    <property type="molecule type" value="Genomic_DNA"/>
</dbReference>
<evidence type="ECO:0000313" key="2">
    <source>
        <dbReference type="EMBL" id="SHI38314.1"/>
    </source>
</evidence>
<accession>A0A1M6AP90</accession>
<evidence type="ECO:0000256" key="1">
    <source>
        <dbReference type="SAM" id="Phobius"/>
    </source>
</evidence>
<dbReference type="SUPFAM" id="SSF102405">
    <property type="entry name" value="MCP/YpsA-like"/>
    <property type="match status" value="1"/>
</dbReference>
<dbReference type="OrthoDB" id="2968017at2"/>
<sequence length="562" mass="63266">MSEASILSFVVGVTGHRDIPKQLCQLVEENVAAQLRSISEMFSSLPIEIVSGLAAGADTLVAEQALALGMKVTAVLPMPAEMYEADFDGEDLERFRTLLVDERVSVTELPVLDSENLDRDHQYVLLKDYLVRRSNLLIALWDGEVTGLAGGTSDVVLSYLGIETNSPNLQKLSRSSNSGDDGNLVISISTPRVWSEYADGEVGFEYLVSEGAEGCLASLIDFPKTIFDRWKNFNSYAAERFSTNGESIVSYDLFSENDPDLVAAANLLNEEFIRADQLAIQNQKRSDMLFKGFGLMAGAMGLLFLVYAKLASMKIFLVAYLVLFAAGYVLFKVGHKRAWFSKHLGYRAFAETIRIRYFLELSGCGDAVDTSGRLKLMKVNRFKGLEWIVDAARCTETLPSLKQNSRGVMETTRRWVEDQSKYFEKKVHHLHAEHERLETIKKLLFFGSFIGTLALIFFKKDLYHLKLAGFDGKTLLVFLMGLLPLWLALWELYQSKMAIRELAWQYSNQAQMFTNALRRLNELQGETCQRAIITDLADSSFAEALQWTVHRYHREHEPPTAG</sequence>
<feature type="transmembrane region" description="Helical" evidence="1">
    <location>
        <begin position="475"/>
        <end position="493"/>
    </location>
</feature>